<dbReference type="AlphaFoldDB" id="A0A947GG35"/>
<reference evidence="1" key="1">
    <citation type="submission" date="2020-11" db="EMBL/GenBank/DDBJ databases">
        <authorList>
            <person name="Konstantinou D."/>
            <person name="Gkelis S."/>
            <person name="Popin R."/>
            <person name="Fewer D."/>
            <person name="Sivonen K."/>
        </authorList>
    </citation>
    <scope>NUCLEOTIDE SEQUENCE</scope>
    <source>
        <strain evidence="1">TAU-MAC 1115</strain>
    </source>
</reference>
<gene>
    <name evidence="1" type="ORF">IXB50_04510</name>
</gene>
<dbReference type="RefSeq" id="WP_215607756.1">
    <property type="nucleotide sequence ID" value="NZ_JADOES010000006.1"/>
</dbReference>
<sequence length="62" mass="6671">MNYPDEIQANLERADAALQAAQVLLDNQLLDDAASQTYSEISPSFELSAHIPIPALSADSNL</sequence>
<comment type="caution">
    <text evidence="1">The sequence shown here is derived from an EMBL/GenBank/DDBJ whole genome shotgun (WGS) entry which is preliminary data.</text>
</comment>
<proteinExistence type="predicted"/>
<evidence type="ECO:0000313" key="1">
    <source>
        <dbReference type="EMBL" id="MBT9314680.1"/>
    </source>
</evidence>
<reference evidence="1" key="2">
    <citation type="journal article" date="2021" name="Mar. Drugs">
        <title>Genome Reduction and Secondary Metabolism of the Marine Sponge-Associated Cyanobacterium Leptothoe.</title>
        <authorList>
            <person name="Konstantinou D."/>
            <person name="Popin R.V."/>
            <person name="Fewer D.P."/>
            <person name="Sivonen K."/>
            <person name="Gkelis S."/>
        </authorList>
    </citation>
    <scope>NUCLEOTIDE SEQUENCE</scope>
    <source>
        <strain evidence="1">TAU-MAC 1115</strain>
    </source>
</reference>
<name>A0A947GG35_9CYAN</name>
<accession>A0A947GG35</accession>
<evidence type="ECO:0000313" key="2">
    <source>
        <dbReference type="Proteomes" id="UP000717364"/>
    </source>
</evidence>
<dbReference type="EMBL" id="JADOES010000006">
    <property type="protein sequence ID" value="MBT9314680.1"/>
    <property type="molecule type" value="Genomic_DNA"/>
</dbReference>
<organism evidence="1 2">
    <name type="scientific">Leptothoe spongobia TAU-MAC 1115</name>
    <dbReference type="NCBI Taxonomy" id="1967444"/>
    <lineage>
        <taxon>Bacteria</taxon>
        <taxon>Bacillati</taxon>
        <taxon>Cyanobacteriota</taxon>
        <taxon>Cyanophyceae</taxon>
        <taxon>Nodosilineales</taxon>
        <taxon>Cymatolegaceae</taxon>
        <taxon>Leptothoe</taxon>
        <taxon>Leptothoe spongobia</taxon>
    </lineage>
</organism>
<protein>
    <submittedName>
        <fullName evidence="1">Uncharacterized protein</fullName>
    </submittedName>
</protein>
<dbReference type="Proteomes" id="UP000717364">
    <property type="component" value="Unassembled WGS sequence"/>
</dbReference>
<keyword evidence="2" id="KW-1185">Reference proteome</keyword>